<dbReference type="Pfam" id="PF01970">
    <property type="entry name" value="TctA"/>
    <property type="match status" value="1"/>
</dbReference>
<comment type="caution">
    <text evidence="3">The sequence shown here is derived from an EMBL/GenBank/DDBJ whole genome shotgun (WGS) entry which is preliminary data.</text>
</comment>
<feature type="domain" description="DUF112" evidence="2">
    <location>
        <begin position="47"/>
        <end position="464"/>
    </location>
</feature>
<keyword evidence="1" id="KW-0472">Membrane</keyword>
<gene>
    <name evidence="3" type="ORF">ACFOEV_06960</name>
</gene>
<evidence type="ECO:0000313" key="3">
    <source>
        <dbReference type="EMBL" id="MFC3283349.1"/>
    </source>
</evidence>
<dbReference type="Proteomes" id="UP001595579">
    <property type="component" value="Unassembled WGS sequence"/>
</dbReference>
<proteinExistence type="predicted"/>
<feature type="transmembrane region" description="Helical" evidence="1">
    <location>
        <begin position="226"/>
        <end position="244"/>
    </location>
</feature>
<feature type="transmembrane region" description="Helical" evidence="1">
    <location>
        <begin position="174"/>
        <end position="190"/>
    </location>
</feature>
<feature type="transmembrane region" description="Helical" evidence="1">
    <location>
        <begin position="47"/>
        <end position="78"/>
    </location>
</feature>
<evidence type="ECO:0000256" key="1">
    <source>
        <dbReference type="SAM" id="Phobius"/>
    </source>
</evidence>
<feature type="transmembrane region" description="Helical" evidence="1">
    <location>
        <begin position="381"/>
        <end position="404"/>
    </location>
</feature>
<keyword evidence="1" id="KW-1133">Transmembrane helix</keyword>
<evidence type="ECO:0000313" key="4">
    <source>
        <dbReference type="Proteomes" id="UP001595579"/>
    </source>
</evidence>
<feature type="transmembrane region" description="Helical" evidence="1">
    <location>
        <begin position="416"/>
        <end position="433"/>
    </location>
</feature>
<reference evidence="4" key="1">
    <citation type="journal article" date="2019" name="Int. J. Syst. Evol. Microbiol.">
        <title>The Global Catalogue of Microorganisms (GCM) 10K type strain sequencing project: providing services to taxonomists for standard genome sequencing and annotation.</title>
        <authorList>
            <consortium name="The Broad Institute Genomics Platform"/>
            <consortium name="The Broad Institute Genome Sequencing Center for Infectious Disease"/>
            <person name="Wu L."/>
            <person name="Ma J."/>
        </authorList>
    </citation>
    <scope>NUCLEOTIDE SEQUENCE [LARGE SCALE GENOMIC DNA]</scope>
    <source>
        <strain evidence="4">CECT 7698</strain>
    </source>
</reference>
<organism evidence="3 4">
    <name type="scientific">Litchfieldella rifensis</name>
    <dbReference type="NCBI Taxonomy" id="762643"/>
    <lineage>
        <taxon>Bacteria</taxon>
        <taxon>Pseudomonadati</taxon>
        <taxon>Pseudomonadota</taxon>
        <taxon>Gammaproteobacteria</taxon>
        <taxon>Oceanospirillales</taxon>
        <taxon>Halomonadaceae</taxon>
        <taxon>Litchfieldella</taxon>
    </lineage>
</organism>
<dbReference type="PANTHER" id="PTHR35342:SF5">
    <property type="entry name" value="TRICARBOXYLIC TRANSPORT PROTEIN"/>
    <property type="match status" value="1"/>
</dbReference>
<feature type="transmembrane region" description="Helical" evidence="1">
    <location>
        <begin position="136"/>
        <end position="162"/>
    </location>
</feature>
<sequence length="529" mass="55996">MATRSVSRCSGSTAASCAGKATACLGVHLNIEAILSGTEIILTPTSIMLILVSVLLGVLVGALPGLSSTMAVALLIPFTLELEPVVAIAMMAALYCAGTFGGSITAILINAPGAPPAVATALDGYPLAQRGEAGRALGIAAISSVTGGILSLLIFIFAAPLLARIALSFRPQEYFALTLFGLSMLAAISGKSSLRNLIAGLFGVLVSTIGIHLVTGIERFTFGTAVLYEGIDFIPVLIGIFAISEMLKQAQADEAVMERIRSVALRLPSRDDLRRVWATILRSTGIGTIIGILPAEGTTVAAIMGYNEAKRWSKHREEFGKGSVEGIAGPEAANNAGTSGAMVPTLALGIPGSGTTAVILAALIMHGFRPGPFLMRETPEILYAIFVAMLIANVTFLFIGLMGAKVFSMITLLPRTFLWPSVFCFAVVGAYAYQQQMFDVWVMLIAGLVGFYALRHGFGPAPFVMGLVLGDLIEKNWSQSMIIFNSDWTRFFDSPISNLFFILTALSLASPIIRLVFSRFMRKRASSPS</sequence>
<dbReference type="EMBL" id="JBHRUG010000016">
    <property type="protein sequence ID" value="MFC3283349.1"/>
    <property type="molecule type" value="Genomic_DNA"/>
</dbReference>
<feature type="transmembrane region" description="Helical" evidence="1">
    <location>
        <begin position="85"/>
        <end position="109"/>
    </location>
</feature>
<name>A0ABV7LLT5_9GAMM</name>
<feature type="transmembrane region" description="Helical" evidence="1">
    <location>
        <begin position="196"/>
        <end position="214"/>
    </location>
</feature>
<keyword evidence="4" id="KW-1185">Reference proteome</keyword>
<feature type="transmembrane region" description="Helical" evidence="1">
    <location>
        <begin position="440"/>
        <end position="458"/>
    </location>
</feature>
<evidence type="ECO:0000259" key="2">
    <source>
        <dbReference type="Pfam" id="PF01970"/>
    </source>
</evidence>
<protein>
    <submittedName>
        <fullName evidence="3">Tripartite tricarboxylate transporter permease</fullName>
    </submittedName>
</protein>
<keyword evidence="1" id="KW-0812">Transmembrane</keyword>
<accession>A0ABV7LLT5</accession>
<feature type="transmembrane region" description="Helical" evidence="1">
    <location>
        <begin position="346"/>
        <end position="369"/>
    </location>
</feature>
<feature type="transmembrane region" description="Helical" evidence="1">
    <location>
        <begin position="496"/>
        <end position="517"/>
    </location>
</feature>
<dbReference type="RefSeq" id="WP_386772411.1">
    <property type="nucleotide sequence ID" value="NZ_JBHRUG010000016.1"/>
</dbReference>
<dbReference type="InterPro" id="IPR002823">
    <property type="entry name" value="DUF112_TM"/>
</dbReference>
<dbReference type="PANTHER" id="PTHR35342">
    <property type="entry name" value="TRICARBOXYLIC TRANSPORT PROTEIN"/>
    <property type="match status" value="1"/>
</dbReference>